<gene>
    <name evidence="1" type="ORF">AN2V17_02680</name>
</gene>
<proteinExistence type="predicted"/>
<evidence type="ECO:0000313" key="1">
    <source>
        <dbReference type="EMBL" id="GMQ61040.1"/>
    </source>
</evidence>
<name>A0ACB5UEK3_9FIRM</name>
<reference evidence="1" key="1">
    <citation type="submission" date="2023-09" db="EMBL/GenBank/DDBJ databases">
        <title>Vallitalea sediminicola and Vallitalea maricola sp. nov., anaerobic bacteria isolated from marine sediment.</title>
        <authorList>
            <person name="Hirano S."/>
            <person name="Maeda A."/>
            <person name="Terahara T."/>
            <person name="Mori K."/>
            <person name="Hamada M."/>
            <person name="Matsumoto R."/>
            <person name="Kobayashi T."/>
        </authorList>
    </citation>
    <scope>NUCLEOTIDE SEQUENCE</scope>
    <source>
        <strain evidence="1">AN17-2</strain>
    </source>
</reference>
<organism evidence="1 2">
    <name type="scientific">Vallitalea maricola</name>
    <dbReference type="NCBI Taxonomy" id="3074433"/>
    <lineage>
        <taxon>Bacteria</taxon>
        <taxon>Bacillati</taxon>
        <taxon>Bacillota</taxon>
        <taxon>Clostridia</taxon>
        <taxon>Lachnospirales</taxon>
        <taxon>Vallitaleaceae</taxon>
        <taxon>Vallitalea</taxon>
    </lineage>
</organism>
<evidence type="ECO:0000313" key="2">
    <source>
        <dbReference type="Proteomes" id="UP001374599"/>
    </source>
</evidence>
<protein>
    <submittedName>
        <fullName evidence="1">Response regulator</fullName>
    </submittedName>
</protein>
<keyword evidence="2" id="KW-1185">Reference proteome</keyword>
<dbReference type="EMBL" id="BTPU01000004">
    <property type="protein sequence ID" value="GMQ61040.1"/>
    <property type="molecule type" value="Genomic_DNA"/>
</dbReference>
<dbReference type="Proteomes" id="UP001374599">
    <property type="component" value="Unassembled WGS sequence"/>
</dbReference>
<sequence length="539" mass="63095">MYKIIIVEDEIPVRNAICNIIKWEELGYELVYVSGDGQDALTYIENNQIDVILTDICMPFMDGLELSNEAKKILPTVKIVIITGYNEFEYAHKAVEIGVDHYLLKPITANEFTKMLVEIKNELDNEFAKKRNLIALKKQVETHKDILRDKFLMNLLYNKINSNIIREKINSLGIKLEGTKYIVAVLQPENIKEIADSNWDCDYQLLEFAILNICNEVLTNYGQNICILGNDDQIIIFFVNDGQDEIEFRDTIYEIMNKIIVCVEKFYSIGMYIGVGDNYAELQDLHFSYKDALNALEYRVLNGSNKIIYKMDVEKTSSFSYHKIDEYLRELEYAIKIGGNKTDKIIDYIFSIIIFSNVHISQFRTILLKITTTILKAYEDICSGSPNDVIIDFNQFNEVFGKERIDEVKTYYKKLCKNLSNEINKERIDIKTSQMQKAYQFIYNNYQNKSLDINMICNHLNISSSYFSRIFKTETNQTFMQYLTKVRMEKAKDLLINSDYKVYEISEKVGYEDPHYFSYNFKKKTGVKPTQYRKKEVEC</sequence>
<accession>A0ACB5UEK3</accession>
<comment type="caution">
    <text evidence="1">The sequence shown here is derived from an EMBL/GenBank/DDBJ whole genome shotgun (WGS) entry which is preliminary data.</text>
</comment>